<protein>
    <recommendedName>
        <fullName evidence="2">BTB domain-containing protein</fullName>
    </recommendedName>
</protein>
<dbReference type="EMBL" id="MU004196">
    <property type="protein sequence ID" value="KAF2491102.1"/>
    <property type="molecule type" value="Genomic_DNA"/>
</dbReference>
<sequence length="425" mass="48743">MVSFLLLWTKSVLVSKSGSCDNLVYGWTITRPRAIYKLLLRCHRFTSPHFTGLSWRINDLRFLCPLPLPYITQPTTNAEATFSTTACVISGVSGLAALIRDGATLRDLTASIIVFTPSPVFVSKNTLFHREARKSWRYLRGPPQQHYSLFERTLLLVALILPVRGPSSRFNNGRMAALGRLKKDPPSFSVLAQDLATVFVGPEGKAYHAHMGLLVHYSEYFRAAFTGSFKEAEKKELTLDEVEERTFGFFMDWLYSKKLPEDCGSGERSSIYPPQPCTCNEDEGRYPLVKLYIFADRYQIPNFRKDVLDVIFQRYNRDDMFDLHSNVEVIEAFESLLPNSPLCRFYIDLFARRYYPIKWDTDGDDRLSAHLPHAYLYGVMQEMGRLLHGTAVNKMELCDYHEHVDEERVACEAAHKIADITQFEV</sequence>
<dbReference type="Gene3D" id="3.30.710.10">
    <property type="entry name" value="Potassium Channel Kv1.1, Chain A"/>
    <property type="match status" value="1"/>
</dbReference>
<keyword evidence="4" id="KW-1185">Reference proteome</keyword>
<dbReference type="PANTHER" id="PTHR47843:SF2">
    <property type="entry name" value="BTB DOMAIN-CONTAINING PROTEIN"/>
    <property type="match status" value="1"/>
</dbReference>
<feature type="chain" id="PRO_5025328849" description="BTB domain-containing protein" evidence="1">
    <location>
        <begin position="21"/>
        <end position="425"/>
    </location>
</feature>
<gene>
    <name evidence="3" type="ORF">BU16DRAFT_143700</name>
</gene>
<organism evidence="3 4">
    <name type="scientific">Lophium mytilinum</name>
    <dbReference type="NCBI Taxonomy" id="390894"/>
    <lineage>
        <taxon>Eukaryota</taxon>
        <taxon>Fungi</taxon>
        <taxon>Dikarya</taxon>
        <taxon>Ascomycota</taxon>
        <taxon>Pezizomycotina</taxon>
        <taxon>Dothideomycetes</taxon>
        <taxon>Pleosporomycetidae</taxon>
        <taxon>Mytilinidiales</taxon>
        <taxon>Mytilinidiaceae</taxon>
        <taxon>Lophium</taxon>
    </lineage>
</organism>
<dbReference type="Pfam" id="PF00651">
    <property type="entry name" value="BTB"/>
    <property type="match status" value="1"/>
</dbReference>
<dbReference type="InterPro" id="IPR000210">
    <property type="entry name" value="BTB/POZ_dom"/>
</dbReference>
<proteinExistence type="predicted"/>
<dbReference type="PROSITE" id="PS50097">
    <property type="entry name" value="BTB"/>
    <property type="match status" value="1"/>
</dbReference>
<feature type="signal peptide" evidence="1">
    <location>
        <begin position="1"/>
        <end position="20"/>
    </location>
</feature>
<dbReference type="InterPro" id="IPR011333">
    <property type="entry name" value="SKP1/BTB/POZ_sf"/>
</dbReference>
<accession>A0A6A6QFQ1</accession>
<evidence type="ECO:0000256" key="1">
    <source>
        <dbReference type="SAM" id="SignalP"/>
    </source>
</evidence>
<evidence type="ECO:0000313" key="4">
    <source>
        <dbReference type="Proteomes" id="UP000799750"/>
    </source>
</evidence>
<dbReference type="Proteomes" id="UP000799750">
    <property type="component" value="Unassembled WGS sequence"/>
</dbReference>
<keyword evidence="1" id="KW-0732">Signal</keyword>
<dbReference type="AlphaFoldDB" id="A0A6A6QFQ1"/>
<dbReference type="SUPFAM" id="SSF54695">
    <property type="entry name" value="POZ domain"/>
    <property type="match status" value="1"/>
</dbReference>
<name>A0A6A6QFQ1_9PEZI</name>
<evidence type="ECO:0000259" key="2">
    <source>
        <dbReference type="PROSITE" id="PS50097"/>
    </source>
</evidence>
<reference evidence="3" key="1">
    <citation type="journal article" date="2020" name="Stud. Mycol.">
        <title>101 Dothideomycetes genomes: a test case for predicting lifestyles and emergence of pathogens.</title>
        <authorList>
            <person name="Haridas S."/>
            <person name="Albert R."/>
            <person name="Binder M."/>
            <person name="Bloem J."/>
            <person name="Labutti K."/>
            <person name="Salamov A."/>
            <person name="Andreopoulos B."/>
            <person name="Baker S."/>
            <person name="Barry K."/>
            <person name="Bills G."/>
            <person name="Bluhm B."/>
            <person name="Cannon C."/>
            <person name="Castanera R."/>
            <person name="Culley D."/>
            <person name="Daum C."/>
            <person name="Ezra D."/>
            <person name="Gonzalez J."/>
            <person name="Henrissat B."/>
            <person name="Kuo A."/>
            <person name="Liang C."/>
            <person name="Lipzen A."/>
            <person name="Lutzoni F."/>
            <person name="Magnuson J."/>
            <person name="Mondo S."/>
            <person name="Nolan M."/>
            <person name="Ohm R."/>
            <person name="Pangilinan J."/>
            <person name="Park H.-J."/>
            <person name="Ramirez L."/>
            <person name="Alfaro M."/>
            <person name="Sun H."/>
            <person name="Tritt A."/>
            <person name="Yoshinaga Y."/>
            <person name="Zwiers L.-H."/>
            <person name="Turgeon B."/>
            <person name="Goodwin S."/>
            <person name="Spatafora J."/>
            <person name="Crous P."/>
            <person name="Grigoriev I."/>
        </authorList>
    </citation>
    <scope>NUCLEOTIDE SEQUENCE</scope>
    <source>
        <strain evidence="3">CBS 269.34</strain>
    </source>
</reference>
<feature type="domain" description="BTB" evidence="2">
    <location>
        <begin position="193"/>
        <end position="259"/>
    </location>
</feature>
<dbReference type="OrthoDB" id="194443at2759"/>
<evidence type="ECO:0000313" key="3">
    <source>
        <dbReference type="EMBL" id="KAF2491102.1"/>
    </source>
</evidence>
<dbReference type="PANTHER" id="PTHR47843">
    <property type="entry name" value="BTB DOMAIN-CONTAINING PROTEIN-RELATED"/>
    <property type="match status" value="1"/>
</dbReference>